<dbReference type="EMBL" id="CP045798">
    <property type="protein sequence ID" value="QNB47387.1"/>
    <property type="molecule type" value="Genomic_DNA"/>
</dbReference>
<dbReference type="KEGG" id="tfr:BR63_14470"/>
<feature type="chain" id="PRO_5029011619" evidence="1">
    <location>
        <begin position="28"/>
        <end position="145"/>
    </location>
</feature>
<sequence>MKRKFVPLLLMVFLTLSLVGNVSFAQANLKLEQSEPLTSSTGTLINYVDGTITQAGPELVALSADTSCSTTVSSITQTMYLQKKSGTSWSTVNSFQKTVYSTDYISDFRTASVSTGYTYRLLIVSKATSGVNDTREAYSDPITIQ</sequence>
<organism evidence="2 3">
    <name type="scientific">Thermanaerosceptrum fracticalcis</name>
    <dbReference type="NCBI Taxonomy" id="1712410"/>
    <lineage>
        <taxon>Bacteria</taxon>
        <taxon>Bacillati</taxon>
        <taxon>Bacillota</taxon>
        <taxon>Clostridia</taxon>
        <taxon>Eubacteriales</taxon>
        <taxon>Peptococcaceae</taxon>
        <taxon>Thermanaerosceptrum</taxon>
    </lineage>
</organism>
<name>A0A7G6E5N3_THEFR</name>
<reference evidence="2 3" key="1">
    <citation type="journal article" date="2019" name="Front. Microbiol.">
        <title>Thermoanaerosceptrum fracticalcis gen. nov. sp. nov., a Novel Fumarate-Fermenting Microorganism From a Deep Fractured Carbonate Aquifer of the US Great Basin.</title>
        <authorList>
            <person name="Hamilton-Brehm S.D."/>
            <person name="Stewart L.E."/>
            <person name="Zavarin M."/>
            <person name="Caldwell M."/>
            <person name="Lawson P.A."/>
            <person name="Onstott T.C."/>
            <person name="Grzymski J."/>
            <person name="Neveux I."/>
            <person name="Lollar B.S."/>
            <person name="Russell C.E."/>
            <person name="Moser D.P."/>
        </authorList>
    </citation>
    <scope>NUCLEOTIDE SEQUENCE [LARGE SCALE GENOMIC DNA]</scope>
    <source>
        <strain evidence="2 3">DRI-13</strain>
    </source>
</reference>
<dbReference type="Proteomes" id="UP000515847">
    <property type="component" value="Chromosome"/>
</dbReference>
<accession>A0A7G6E5N3</accession>
<protein>
    <submittedName>
        <fullName evidence="2">Uncharacterized protein</fullName>
    </submittedName>
</protein>
<gene>
    <name evidence="2" type="ORF">BR63_14470</name>
</gene>
<dbReference type="AlphaFoldDB" id="A0A7G6E5N3"/>
<keyword evidence="3" id="KW-1185">Reference proteome</keyword>
<evidence type="ECO:0000313" key="3">
    <source>
        <dbReference type="Proteomes" id="UP000515847"/>
    </source>
</evidence>
<feature type="signal peptide" evidence="1">
    <location>
        <begin position="1"/>
        <end position="27"/>
    </location>
</feature>
<dbReference type="RefSeq" id="WP_034425970.1">
    <property type="nucleotide sequence ID" value="NZ_CP045798.1"/>
</dbReference>
<evidence type="ECO:0000256" key="1">
    <source>
        <dbReference type="SAM" id="SignalP"/>
    </source>
</evidence>
<keyword evidence="1" id="KW-0732">Signal</keyword>
<evidence type="ECO:0000313" key="2">
    <source>
        <dbReference type="EMBL" id="QNB47387.1"/>
    </source>
</evidence>
<proteinExistence type="predicted"/>